<evidence type="ECO:0000313" key="1">
    <source>
        <dbReference type="EMBL" id="GAL31257.1"/>
    </source>
</evidence>
<organism evidence="1 2">
    <name type="scientific">Vibrio variabilis</name>
    <dbReference type="NCBI Taxonomy" id="990271"/>
    <lineage>
        <taxon>Bacteria</taxon>
        <taxon>Pseudomonadati</taxon>
        <taxon>Pseudomonadota</taxon>
        <taxon>Gammaproteobacteria</taxon>
        <taxon>Vibrionales</taxon>
        <taxon>Vibrionaceae</taxon>
        <taxon>Vibrio</taxon>
    </lineage>
</organism>
<sequence length="45" mass="5535">MSSIEIHAHSYLRDYYERFGFEFIQEVEIVGEHQLIEMRYQLILT</sequence>
<protein>
    <submittedName>
        <fullName evidence="1">Uncharacterized protein</fullName>
    </submittedName>
</protein>
<reference evidence="2" key="1">
    <citation type="submission" date="2014-09" db="EMBL/GenBank/DDBJ databases">
        <title>Vibrio variabilis JCM 19239. (C206) whole genome shotgun sequence.</title>
        <authorList>
            <person name="Sawabe T."/>
            <person name="Meirelles P."/>
            <person name="Nakanishi M."/>
            <person name="Sayaka M."/>
            <person name="Hattori M."/>
            <person name="Ohkuma M."/>
        </authorList>
    </citation>
    <scope>NUCLEOTIDE SEQUENCE [LARGE SCALE GENOMIC DNA]</scope>
    <source>
        <strain evidence="2">JCM 19239</strain>
    </source>
</reference>
<gene>
    <name evidence="1" type="ORF">JCM19239_3155</name>
</gene>
<dbReference type="Proteomes" id="UP000029223">
    <property type="component" value="Unassembled WGS sequence"/>
</dbReference>
<name>A0ABQ0JR63_9VIBR</name>
<accession>A0ABQ0JR63</accession>
<comment type="caution">
    <text evidence="1">The sequence shown here is derived from an EMBL/GenBank/DDBJ whole genome shotgun (WGS) entry which is preliminary data.</text>
</comment>
<evidence type="ECO:0000313" key="2">
    <source>
        <dbReference type="Proteomes" id="UP000029223"/>
    </source>
</evidence>
<keyword evidence="2" id="KW-1185">Reference proteome</keyword>
<dbReference type="EMBL" id="BBMS01000142">
    <property type="protein sequence ID" value="GAL31257.1"/>
    <property type="molecule type" value="Genomic_DNA"/>
</dbReference>
<proteinExistence type="predicted"/>